<organism evidence="1 2">
    <name type="scientific">Plasmopara halstedii</name>
    <name type="common">Downy mildew of sunflower</name>
    <dbReference type="NCBI Taxonomy" id="4781"/>
    <lineage>
        <taxon>Eukaryota</taxon>
        <taxon>Sar</taxon>
        <taxon>Stramenopiles</taxon>
        <taxon>Oomycota</taxon>
        <taxon>Peronosporomycetes</taxon>
        <taxon>Peronosporales</taxon>
        <taxon>Peronosporaceae</taxon>
        <taxon>Plasmopara</taxon>
    </lineage>
</organism>
<dbReference type="AlphaFoldDB" id="A0A0P1AS62"/>
<accession>A0A0P1AS62</accession>
<sequence>MGLRVSALLLSVAIRFSRYRASNAECTLLFFTIEKGRLHYRNWSIKLLDG</sequence>
<name>A0A0P1AS62_PLAHL</name>
<reference evidence="2" key="1">
    <citation type="submission" date="2014-09" db="EMBL/GenBank/DDBJ databases">
        <authorList>
            <person name="Sharma Rahul"/>
            <person name="Thines Marco"/>
        </authorList>
    </citation>
    <scope>NUCLEOTIDE SEQUENCE [LARGE SCALE GENOMIC DNA]</scope>
</reference>
<proteinExistence type="predicted"/>
<dbReference type="Proteomes" id="UP000054928">
    <property type="component" value="Unassembled WGS sequence"/>
</dbReference>
<dbReference type="RefSeq" id="XP_024580999.1">
    <property type="nucleotide sequence ID" value="XM_024730753.1"/>
</dbReference>
<keyword evidence="2" id="KW-1185">Reference proteome</keyword>
<evidence type="ECO:0000313" key="2">
    <source>
        <dbReference type="Proteomes" id="UP000054928"/>
    </source>
</evidence>
<evidence type="ECO:0000313" key="1">
    <source>
        <dbReference type="EMBL" id="CEG44630.1"/>
    </source>
</evidence>
<protein>
    <submittedName>
        <fullName evidence="1">Uncharacterized protein</fullName>
    </submittedName>
</protein>
<dbReference type="GeneID" id="36396031"/>
<dbReference type="EMBL" id="CCYD01001204">
    <property type="protein sequence ID" value="CEG44630.1"/>
    <property type="molecule type" value="Genomic_DNA"/>
</dbReference>